<proteinExistence type="predicted"/>
<feature type="compositionally biased region" description="Polar residues" evidence="1">
    <location>
        <begin position="33"/>
        <end position="49"/>
    </location>
</feature>
<feature type="compositionally biased region" description="Basic and acidic residues" evidence="1">
    <location>
        <begin position="285"/>
        <end position="300"/>
    </location>
</feature>
<feature type="compositionally biased region" description="Polar residues" evidence="1">
    <location>
        <begin position="301"/>
        <end position="318"/>
    </location>
</feature>
<sequence>MGDHRQFFRFRLPWLSSTASRKATEPQAPRPNAQAQSQGAAQPTTNISVQRPPFRPAGIAQAQSPPPQAQAPQARTEPQATAPPRAAGETRAALQPAAPARPATQIRDAALPPSPSRGVAESRATQPASPARGTTSTRAAVPPPSPLRGSAESRITPPASTARRTQNRASSQFQSPSRAATQSRVASLPPSPSRTTSQSQQTAQTAHKPPSPSRLASQIAGQTSSQPSPTRKATTRAPAMTEAVYKPPSPAKQLQVTTEDSPKPPPSASQEEPKLAAPPQPSVEARPKPKSKSEDRRKTPTETAIQQPSKVAVQSPQASVPVAETVPISTVAVKTFAESSESNKREEGKKVEGLIIEKELPGTKLEAGETQPERLEVATEKPWITSTTDEKKIDPVSSTRPEDRHKLSNHHQRHVPVDVEQVPLQQGIREDVSKFVHKLTTEHPKLPMDEESVRIVTLAGENRGAYMSLGSESGKKNESIHIHRAYLTNPDDSTEATTDGEIGYKGKQPKDSVTKEDSASKAYVNSNTQSINNSIVFDSSVTERNPGVKLVFSHSLAEQTKPRTKSEPIETKKAEFNIIPAEKLTYDPSIRRRCLRGLFLEPSDSEPDNPKGPRRHGCKYSCGEKNKDKEGGIF</sequence>
<comment type="caution">
    <text evidence="2">The sequence shown here is derived from an EMBL/GenBank/DDBJ whole genome shotgun (WGS) entry which is preliminary data.</text>
</comment>
<keyword evidence="3" id="KW-1185">Reference proteome</keyword>
<feature type="region of interest" description="Disordered" evidence="1">
    <location>
        <begin position="1"/>
        <end position="320"/>
    </location>
</feature>
<feature type="compositionally biased region" description="Polar residues" evidence="1">
    <location>
        <begin position="158"/>
        <end position="185"/>
    </location>
</feature>
<feature type="compositionally biased region" description="Basic and acidic residues" evidence="1">
    <location>
        <begin position="388"/>
        <end position="406"/>
    </location>
</feature>
<reference evidence="2 3" key="1">
    <citation type="journal article" date="2021" name="Commun. Biol.">
        <title>The genome of Shorea leprosula (Dipterocarpaceae) highlights the ecological relevance of drought in aseasonal tropical rainforests.</title>
        <authorList>
            <person name="Ng K.K.S."/>
            <person name="Kobayashi M.J."/>
            <person name="Fawcett J.A."/>
            <person name="Hatakeyama M."/>
            <person name="Paape T."/>
            <person name="Ng C.H."/>
            <person name="Ang C.C."/>
            <person name="Tnah L.H."/>
            <person name="Lee C.T."/>
            <person name="Nishiyama T."/>
            <person name="Sese J."/>
            <person name="O'Brien M.J."/>
            <person name="Copetti D."/>
            <person name="Mohd Noor M.I."/>
            <person name="Ong R.C."/>
            <person name="Putra M."/>
            <person name="Sireger I.Z."/>
            <person name="Indrioko S."/>
            <person name="Kosugi Y."/>
            <person name="Izuno A."/>
            <person name="Isagi Y."/>
            <person name="Lee S.L."/>
            <person name="Shimizu K.K."/>
        </authorList>
    </citation>
    <scope>NUCLEOTIDE SEQUENCE [LARGE SCALE GENOMIC DNA]</scope>
    <source>
        <strain evidence="2">214</strain>
    </source>
</reference>
<protein>
    <submittedName>
        <fullName evidence="2">Uncharacterized protein</fullName>
    </submittedName>
</protein>
<name>A0AAV5LVG7_9ROSI</name>
<organism evidence="2 3">
    <name type="scientific">Rubroshorea leprosula</name>
    <dbReference type="NCBI Taxonomy" id="152421"/>
    <lineage>
        <taxon>Eukaryota</taxon>
        <taxon>Viridiplantae</taxon>
        <taxon>Streptophyta</taxon>
        <taxon>Embryophyta</taxon>
        <taxon>Tracheophyta</taxon>
        <taxon>Spermatophyta</taxon>
        <taxon>Magnoliopsida</taxon>
        <taxon>eudicotyledons</taxon>
        <taxon>Gunneridae</taxon>
        <taxon>Pentapetalae</taxon>
        <taxon>rosids</taxon>
        <taxon>malvids</taxon>
        <taxon>Malvales</taxon>
        <taxon>Dipterocarpaceae</taxon>
        <taxon>Rubroshorea</taxon>
    </lineage>
</organism>
<feature type="compositionally biased region" description="Polar residues" evidence="1">
    <location>
        <begin position="123"/>
        <end position="138"/>
    </location>
</feature>
<dbReference type="AlphaFoldDB" id="A0AAV5LVG7"/>
<feature type="region of interest" description="Disordered" evidence="1">
    <location>
        <begin position="362"/>
        <end position="424"/>
    </location>
</feature>
<dbReference type="PANTHER" id="PTHR33472">
    <property type="entry name" value="OS01G0106600 PROTEIN"/>
    <property type="match status" value="1"/>
</dbReference>
<feature type="region of interest" description="Disordered" evidence="1">
    <location>
        <begin position="598"/>
        <end position="634"/>
    </location>
</feature>
<dbReference type="PANTHER" id="PTHR33472:SF24">
    <property type="entry name" value="VEGETATIVE CELL WALL PROTEIN GP1-LIKE"/>
    <property type="match status" value="1"/>
</dbReference>
<evidence type="ECO:0000256" key="1">
    <source>
        <dbReference type="SAM" id="MobiDB-lite"/>
    </source>
</evidence>
<evidence type="ECO:0000313" key="3">
    <source>
        <dbReference type="Proteomes" id="UP001054252"/>
    </source>
</evidence>
<feature type="compositionally biased region" description="Basic and acidic residues" evidence="1">
    <location>
        <begin position="622"/>
        <end position="634"/>
    </location>
</feature>
<gene>
    <name evidence="2" type="ORF">SLEP1_g48080</name>
</gene>
<feature type="compositionally biased region" description="Low complexity" evidence="1">
    <location>
        <begin position="193"/>
        <end position="206"/>
    </location>
</feature>
<accession>A0AAV5LVG7</accession>
<feature type="compositionally biased region" description="Low complexity" evidence="1">
    <location>
        <begin position="70"/>
        <end position="105"/>
    </location>
</feature>
<feature type="region of interest" description="Disordered" evidence="1">
    <location>
        <begin position="490"/>
        <end position="515"/>
    </location>
</feature>
<dbReference type="EMBL" id="BPVZ01000141">
    <property type="protein sequence ID" value="GKV40437.1"/>
    <property type="molecule type" value="Genomic_DNA"/>
</dbReference>
<feature type="compositionally biased region" description="Basic and acidic residues" evidence="1">
    <location>
        <begin position="502"/>
        <end position="515"/>
    </location>
</feature>
<feature type="compositionally biased region" description="Polar residues" evidence="1">
    <location>
        <begin position="214"/>
        <end position="232"/>
    </location>
</feature>
<evidence type="ECO:0000313" key="2">
    <source>
        <dbReference type="EMBL" id="GKV40437.1"/>
    </source>
</evidence>
<dbReference type="Proteomes" id="UP001054252">
    <property type="component" value="Unassembled WGS sequence"/>
</dbReference>